<gene>
    <name evidence="1" type="ORF">J5A53_04905</name>
</gene>
<organism evidence="1 2">
    <name type="scientific">Arachnia propionica</name>
    <dbReference type="NCBI Taxonomy" id="1750"/>
    <lineage>
        <taxon>Bacteria</taxon>
        <taxon>Bacillati</taxon>
        <taxon>Actinomycetota</taxon>
        <taxon>Actinomycetes</taxon>
        <taxon>Propionibacteriales</taxon>
        <taxon>Propionibacteriaceae</taxon>
        <taxon>Arachnia</taxon>
    </lineage>
</organism>
<proteinExistence type="predicted"/>
<sequence length="80" mass="8651">MLLGKCCCRSPVTPPGVAGTLLGYGGFFQRLKTEGVEIVYEMVNSRTDGTVKVGQFDLGGKVILKLKDGQLIAEFIKKET</sequence>
<dbReference type="Proteomes" id="UP000677180">
    <property type="component" value="Chromosome"/>
</dbReference>
<evidence type="ECO:0000313" key="1">
    <source>
        <dbReference type="EMBL" id="QUC12034.1"/>
    </source>
</evidence>
<name>A0AB37I7N0_9ACTN</name>
<dbReference type="AlphaFoldDB" id="A0AB37I7N0"/>
<accession>A0AB37I7N0</accession>
<dbReference type="EMBL" id="CP072385">
    <property type="protein sequence ID" value="QUC12034.1"/>
    <property type="molecule type" value="Genomic_DNA"/>
</dbReference>
<dbReference type="RefSeq" id="WP_123824187.1">
    <property type="nucleotide sequence ID" value="NZ_CP040007.1"/>
</dbReference>
<protein>
    <submittedName>
        <fullName evidence="1">Uncharacterized protein</fullName>
    </submittedName>
</protein>
<evidence type="ECO:0000313" key="2">
    <source>
        <dbReference type="Proteomes" id="UP000677180"/>
    </source>
</evidence>
<reference evidence="1" key="1">
    <citation type="submission" date="2021-03" db="EMBL/GenBank/DDBJ databases">
        <title>Human Oral Microbial Genomes.</title>
        <authorList>
            <person name="Johnston C.D."/>
            <person name="Chen T."/>
            <person name="Dewhirst F.E."/>
        </authorList>
    </citation>
    <scope>NUCLEOTIDE SEQUENCE</scope>
    <source>
        <strain evidence="1">F0714</strain>
    </source>
</reference>